<gene>
    <name evidence="2" type="ORF">C41B8_04986</name>
</gene>
<dbReference type="OrthoDB" id="47473at2"/>
<comment type="caution">
    <text evidence="2">The sequence shown here is derived from an EMBL/GenBank/DDBJ whole genome shotgun (WGS) entry which is preliminary data.</text>
</comment>
<dbReference type="STRING" id="1304275.C41B8_04986"/>
<evidence type="ECO:0000313" key="2">
    <source>
        <dbReference type="EMBL" id="KEZ78559.1"/>
    </source>
</evidence>
<keyword evidence="1" id="KW-0812">Transmembrane</keyword>
<feature type="transmembrane region" description="Helical" evidence="1">
    <location>
        <begin position="87"/>
        <end position="108"/>
    </location>
</feature>
<dbReference type="Proteomes" id="UP000028302">
    <property type="component" value="Unassembled WGS sequence"/>
</dbReference>
<keyword evidence="3" id="KW-1185">Reference proteome</keyword>
<organism evidence="2 3">
    <name type="scientific">Salinisphaera hydrothermalis (strain C41B8)</name>
    <dbReference type="NCBI Taxonomy" id="1304275"/>
    <lineage>
        <taxon>Bacteria</taxon>
        <taxon>Pseudomonadati</taxon>
        <taxon>Pseudomonadota</taxon>
        <taxon>Gammaproteobacteria</taxon>
        <taxon>Salinisphaerales</taxon>
        <taxon>Salinisphaeraceae</taxon>
        <taxon>Salinisphaera</taxon>
    </lineage>
</organism>
<dbReference type="RefSeq" id="WP_037334906.1">
    <property type="nucleotide sequence ID" value="NZ_APNK01000004.1"/>
</dbReference>
<evidence type="ECO:0008006" key="4">
    <source>
        <dbReference type="Google" id="ProtNLM"/>
    </source>
</evidence>
<evidence type="ECO:0000313" key="3">
    <source>
        <dbReference type="Proteomes" id="UP000028302"/>
    </source>
</evidence>
<dbReference type="InterPro" id="IPR058117">
    <property type="entry name" value="BV97_02767-like"/>
</dbReference>
<sequence>MLYFITKSILSGVIIAIVSTIAKRQPAVGALVASLPLVSILGMIWLWHDTHDRTRMAAHIGATFWFVIPSLPMFLLMPWLLNRGLPFWLTLMIGCALTAGLYLGMVAIGPRIGLRI</sequence>
<keyword evidence="1" id="KW-0472">Membrane</keyword>
<reference evidence="2 3" key="1">
    <citation type="submission" date="2013-03" db="EMBL/GenBank/DDBJ databases">
        <title>Salinisphaera hydrothermalis C41B8 Genome Sequencing.</title>
        <authorList>
            <person name="Li C."/>
            <person name="Lai Q."/>
            <person name="Shao Z."/>
        </authorList>
    </citation>
    <scope>NUCLEOTIDE SEQUENCE [LARGE SCALE GENOMIC DNA]</scope>
    <source>
        <strain evidence="2 3">C41B8</strain>
    </source>
</reference>
<dbReference type="PATRIC" id="fig|1304275.5.peg.1020"/>
<dbReference type="EMBL" id="APNK01000004">
    <property type="protein sequence ID" value="KEZ78559.1"/>
    <property type="molecule type" value="Genomic_DNA"/>
</dbReference>
<name>A0A084IPC5_SALHC</name>
<dbReference type="AlphaFoldDB" id="A0A084IPC5"/>
<proteinExistence type="predicted"/>
<accession>A0A084IPC5</accession>
<evidence type="ECO:0000256" key="1">
    <source>
        <dbReference type="SAM" id="Phobius"/>
    </source>
</evidence>
<dbReference type="NCBIfam" id="NF006749">
    <property type="entry name" value="PRK09272.1-2"/>
    <property type="match status" value="1"/>
</dbReference>
<feature type="transmembrane region" description="Helical" evidence="1">
    <location>
        <begin position="60"/>
        <end position="81"/>
    </location>
</feature>
<keyword evidence="1" id="KW-1133">Transmembrane helix</keyword>
<feature type="transmembrane region" description="Helical" evidence="1">
    <location>
        <begin position="5"/>
        <end position="22"/>
    </location>
</feature>
<dbReference type="eggNOG" id="ENOG50322Z5">
    <property type="taxonomic scope" value="Bacteria"/>
</dbReference>
<protein>
    <recommendedName>
        <fullName evidence="4">DUF3147 family protein</fullName>
    </recommendedName>
</protein>
<feature type="transmembrane region" description="Helical" evidence="1">
    <location>
        <begin position="28"/>
        <end position="48"/>
    </location>
</feature>